<dbReference type="STRING" id="36842.SAMN02194393_03350"/>
<protein>
    <recommendedName>
        <fullName evidence="2">DNA polymerase III subunit delta</fullName>
        <ecNumber evidence="1">2.7.7.7</ecNumber>
    </recommendedName>
</protein>
<dbReference type="Proteomes" id="UP000190285">
    <property type="component" value="Unassembled WGS sequence"/>
</dbReference>
<keyword evidence="6" id="KW-0239">DNA-directed DNA polymerase</keyword>
<evidence type="ECO:0000313" key="11">
    <source>
        <dbReference type="EMBL" id="SKC79733.1"/>
    </source>
</evidence>
<dbReference type="GO" id="GO:0009360">
    <property type="term" value="C:DNA polymerase III complex"/>
    <property type="evidence" value="ECO:0007669"/>
    <property type="project" value="InterPro"/>
</dbReference>
<dbReference type="PANTHER" id="PTHR34388:SF1">
    <property type="entry name" value="DNA POLYMERASE III SUBUNIT DELTA"/>
    <property type="match status" value="1"/>
</dbReference>
<dbReference type="OrthoDB" id="9775929at2"/>
<dbReference type="EC" id="2.7.7.7" evidence="1"/>
<dbReference type="SUPFAM" id="SSF52540">
    <property type="entry name" value="P-loop containing nucleoside triphosphate hydrolases"/>
    <property type="match status" value="1"/>
</dbReference>
<dbReference type="AlphaFoldDB" id="A0A1T5LV10"/>
<dbReference type="GO" id="GO:0003887">
    <property type="term" value="F:DNA-directed DNA polymerase activity"/>
    <property type="evidence" value="ECO:0007669"/>
    <property type="project" value="UniProtKB-KW"/>
</dbReference>
<dbReference type="NCBIfam" id="TIGR01128">
    <property type="entry name" value="holA"/>
    <property type="match status" value="1"/>
</dbReference>
<dbReference type="Gene3D" id="1.10.8.60">
    <property type="match status" value="1"/>
</dbReference>
<proteinExistence type="inferred from homology"/>
<dbReference type="GO" id="GO:0006261">
    <property type="term" value="P:DNA-templated DNA replication"/>
    <property type="evidence" value="ECO:0007669"/>
    <property type="project" value="TreeGrafter"/>
</dbReference>
<evidence type="ECO:0000256" key="1">
    <source>
        <dbReference type="ARBA" id="ARBA00012417"/>
    </source>
</evidence>
<dbReference type="RefSeq" id="WP_079493160.1">
    <property type="nucleotide sequence ID" value="NZ_FUZT01000008.1"/>
</dbReference>
<evidence type="ECO:0000256" key="4">
    <source>
        <dbReference type="ARBA" id="ARBA00022695"/>
    </source>
</evidence>
<comment type="similarity">
    <text evidence="7">Belongs to the DNA polymerase HolA subunit family.</text>
</comment>
<evidence type="ECO:0000259" key="9">
    <source>
        <dbReference type="Pfam" id="PF06144"/>
    </source>
</evidence>
<dbReference type="Gene3D" id="1.20.272.10">
    <property type="match status" value="1"/>
</dbReference>
<evidence type="ECO:0000256" key="8">
    <source>
        <dbReference type="ARBA" id="ARBA00049244"/>
    </source>
</evidence>
<gene>
    <name evidence="11" type="ORF">SAMN02194393_03350</name>
</gene>
<evidence type="ECO:0000313" key="12">
    <source>
        <dbReference type="Proteomes" id="UP000190285"/>
    </source>
</evidence>
<comment type="catalytic activity">
    <reaction evidence="8">
        <text>DNA(n) + a 2'-deoxyribonucleoside 5'-triphosphate = DNA(n+1) + diphosphate</text>
        <dbReference type="Rhea" id="RHEA:22508"/>
        <dbReference type="Rhea" id="RHEA-COMP:17339"/>
        <dbReference type="Rhea" id="RHEA-COMP:17340"/>
        <dbReference type="ChEBI" id="CHEBI:33019"/>
        <dbReference type="ChEBI" id="CHEBI:61560"/>
        <dbReference type="ChEBI" id="CHEBI:173112"/>
        <dbReference type="EC" id="2.7.7.7"/>
    </reaction>
</comment>
<dbReference type="InterPro" id="IPR008921">
    <property type="entry name" value="DNA_pol3_clamp-load_cplx_C"/>
</dbReference>
<dbReference type="EMBL" id="FUZT01000008">
    <property type="protein sequence ID" value="SKC79733.1"/>
    <property type="molecule type" value="Genomic_DNA"/>
</dbReference>
<dbReference type="SUPFAM" id="SSF48019">
    <property type="entry name" value="post-AAA+ oligomerization domain-like"/>
    <property type="match status" value="1"/>
</dbReference>
<dbReference type="InterPro" id="IPR005790">
    <property type="entry name" value="DNA_polIII_delta"/>
</dbReference>
<dbReference type="Pfam" id="PF06144">
    <property type="entry name" value="DNA_pol3_delta"/>
    <property type="match status" value="1"/>
</dbReference>
<feature type="domain" description="DNA polymerase III delta N-terminal" evidence="9">
    <location>
        <begin position="19"/>
        <end position="143"/>
    </location>
</feature>
<dbReference type="InterPro" id="IPR027417">
    <property type="entry name" value="P-loop_NTPase"/>
</dbReference>
<dbReference type="Gene3D" id="3.40.50.300">
    <property type="entry name" value="P-loop containing nucleotide triphosphate hydrolases"/>
    <property type="match status" value="1"/>
</dbReference>
<evidence type="ECO:0000256" key="3">
    <source>
        <dbReference type="ARBA" id="ARBA00022679"/>
    </source>
</evidence>
<dbReference type="GO" id="GO:0003677">
    <property type="term" value="F:DNA binding"/>
    <property type="evidence" value="ECO:0007669"/>
    <property type="project" value="InterPro"/>
</dbReference>
<evidence type="ECO:0000256" key="7">
    <source>
        <dbReference type="ARBA" id="ARBA00034754"/>
    </source>
</evidence>
<organism evidence="11 12">
    <name type="scientific">Maledivibacter halophilus</name>
    <dbReference type="NCBI Taxonomy" id="36842"/>
    <lineage>
        <taxon>Bacteria</taxon>
        <taxon>Bacillati</taxon>
        <taxon>Bacillota</taxon>
        <taxon>Clostridia</taxon>
        <taxon>Peptostreptococcales</taxon>
        <taxon>Caminicellaceae</taxon>
        <taxon>Maledivibacter</taxon>
    </lineage>
</organism>
<sequence>MSYKSLLKDIKDNNIAKVYLFYGSEKYLIDKGVEAVKNRFINNANDESFNFSLFNGLSDNMDIVLNSCETLPFMGEKRIVMVKTKEAFSGNKGSLSNEDEEKLIKYLSKIPETTCLVFIAGEKIDKRKKLVKEIASNGKILEFVKLKKDDLSKWIHKNLKDNDKKIKAAYIQRIIDSLGYLEKDSSKTLYDIGNELKKLCNYTADKTVIGIDDIEKIMSKPLENNIFILVDAVGNKNGNRALDVLNQMLVGGEPEGRILHMIVRQFRILNRVKLMVNRGYTASVIAPKISLPQYVAKKYVKQANAFTEKELLDILNKALEADWKIKTGKMSPKLAIEMLITIFCKG</sequence>
<evidence type="ECO:0000256" key="6">
    <source>
        <dbReference type="ARBA" id="ARBA00022932"/>
    </source>
</evidence>
<keyword evidence="3" id="KW-0808">Transferase</keyword>
<evidence type="ECO:0000256" key="2">
    <source>
        <dbReference type="ARBA" id="ARBA00017703"/>
    </source>
</evidence>
<dbReference type="PANTHER" id="PTHR34388">
    <property type="entry name" value="DNA POLYMERASE III SUBUNIT DELTA"/>
    <property type="match status" value="1"/>
</dbReference>
<keyword evidence="5" id="KW-0235">DNA replication</keyword>
<dbReference type="InterPro" id="IPR048466">
    <property type="entry name" value="DNA_pol3_delta-like_C"/>
</dbReference>
<evidence type="ECO:0000259" key="10">
    <source>
        <dbReference type="Pfam" id="PF21694"/>
    </source>
</evidence>
<reference evidence="11 12" key="1">
    <citation type="submission" date="2017-02" db="EMBL/GenBank/DDBJ databases">
        <authorList>
            <person name="Peterson S.W."/>
        </authorList>
    </citation>
    <scope>NUCLEOTIDE SEQUENCE [LARGE SCALE GENOMIC DNA]</scope>
    <source>
        <strain evidence="11 12">M1</strain>
    </source>
</reference>
<dbReference type="Pfam" id="PF21694">
    <property type="entry name" value="DNA_pol3_delta_C"/>
    <property type="match status" value="1"/>
</dbReference>
<dbReference type="InterPro" id="IPR010372">
    <property type="entry name" value="DNA_pol3_delta_N"/>
</dbReference>
<evidence type="ECO:0000256" key="5">
    <source>
        <dbReference type="ARBA" id="ARBA00022705"/>
    </source>
</evidence>
<feature type="domain" description="DNA polymerase III delta subunit-like C-terminal" evidence="10">
    <location>
        <begin position="223"/>
        <end position="341"/>
    </location>
</feature>
<keyword evidence="4" id="KW-0548">Nucleotidyltransferase</keyword>
<keyword evidence="12" id="KW-1185">Reference proteome</keyword>
<name>A0A1T5LV10_9FIRM</name>
<accession>A0A1T5LV10</accession>